<keyword evidence="2" id="KW-1185">Reference proteome</keyword>
<gene>
    <name evidence="1" type="ORF">B9Z55_027786</name>
</gene>
<accession>A0A2G5SEP3</accession>
<proteinExistence type="predicted"/>
<evidence type="ECO:0000313" key="1">
    <source>
        <dbReference type="EMBL" id="PIC13403.1"/>
    </source>
</evidence>
<protein>
    <submittedName>
        <fullName evidence="1">Uncharacterized protein</fullName>
    </submittedName>
</protein>
<organism evidence="1 2">
    <name type="scientific">Caenorhabditis nigoni</name>
    <dbReference type="NCBI Taxonomy" id="1611254"/>
    <lineage>
        <taxon>Eukaryota</taxon>
        <taxon>Metazoa</taxon>
        <taxon>Ecdysozoa</taxon>
        <taxon>Nematoda</taxon>
        <taxon>Chromadorea</taxon>
        <taxon>Rhabditida</taxon>
        <taxon>Rhabditina</taxon>
        <taxon>Rhabditomorpha</taxon>
        <taxon>Rhabditoidea</taxon>
        <taxon>Rhabditidae</taxon>
        <taxon>Peloderinae</taxon>
        <taxon>Caenorhabditis</taxon>
    </lineage>
</organism>
<dbReference type="Proteomes" id="UP000230233">
    <property type="component" value="Unassembled WGS sequence"/>
</dbReference>
<reference evidence="2" key="1">
    <citation type="submission" date="2017-10" db="EMBL/GenBank/DDBJ databases">
        <title>Rapid genome shrinkage in a self-fertile nematode reveals novel sperm competition proteins.</title>
        <authorList>
            <person name="Yin D."/>
            <person name="Schwarz E.M."/>
            <person name="Thomas C.G."/>
            <person name="Felde R.L."/>
            <person name="Korf I.F."/>
            <person name="Cutter A.D."/>
            <person name="Schartner C.M."/>
            <person name="Ralston E.J."/>
            <person name="Meyer B.J."/>
            <person name="Haag E.S."/>
        </authorList>
    </citation>
    <scope>NUCLEOTIDE SEQUENCE [LARGE SCALE GENOMIC DNA]</scope>
    <source>
        <strain evidence="2">JU1422</strain>
    </source>
</reference>
<comment type="caution">
    <text evidence="1">The sequence shown here is derived from an EMBL/GenBank/DDBJ whole genome shotgun (WGS) entry which is preliminary data.</text>
</comment>
<dbReference type="EMBL" id="PDUG01000013">
    <property type="protein sequence ID" value="PIC13403.1"/>
    <property type="molecule type" value="Genomic_DNA"/>
</dbReference>
<evidence type="ECO:0000313" key="2">
    <source>
        <dbReference type="Proteomes" id="UP000230233"/>
    </source>
</evidence>
<sequence length="174" mass="20640">METVQILDVFRESENLHYYVMQVSDEDVAFTVNDDGRILIYHAPGVSKETLKKWDPENELFIFSEDLNEKNNWNGSNQKMETKDSNTVSVLKKSEENPDVYLPMDKKMRKEKALFAALLKLVNRKEAYEWFMANRRIPEEHEFHVSKTIRVLKQRVEYLKDSEEEVQSNPNKNH</sequence>
<dbReference type="AlphaFoldDB" id="A0A2G5SEP3"/>
<name>A0A2G5SEP3_9PELO</name>